<accession>A0A4Y2B866</accession>
<name>A0A4Y2B866_ARAVE</name>
<dbReference type="AlphaFoldDB" id="A0A4Y2B866"/>
<evidence type="ECO:0000313" key="1">
    <source>
        <dbReference type="EMBL" id="GBL87589.1"/>
    </source>
</evidence>
<evidence type="ECO:0000313" key="2">
    <source>
        <dbReference type="Proteomes" id="UP000499080"/>
    </source>
</evidence>
<dbReference type="OrthoDB" id="411823at2759"/>
<keyword evidence="2" id="KW-1185">Reference proteome</keyword>
<sequence>MIAVHPLSLTPQYTLELGAGTAHFGRVAPQVNMNRASFNSKINQFITGHGPFVTYLHRFGLSCGDKGDPDHYATDCPVTKPSQFINPSAETLST</sequence>
<organism evidence="1 2">
    <name type="scientific">Araneus ventricosus</name>
    <name type="common">Orbweaver spider</name>
    <name type="synonym">Epeira ventricosa</name>
    <dbReference type="NCBI Taxonomy" id="182803"/>
    <lineage>
        <taxon>Eukaryota</taxon>
        <taxon>Metazoa</taxon>
        <taxon>Ecdysozoa</taxon>
        <taxon>Arthropoda</taxon>
        <taxon>Chelicerata</taxon>
        <taxon>Arachnida</taxon>
        <taxon>Araneae</taxon>
        <taxon>Araneomorphae</taxon>
        <taxon>Entelegynae</taxon>
        <taxon>Araneoidea</taxon>
        <taxon>Araneidae</taxon>
        <taxon>Araneus</taxon>
    </lineage>
</organism>
<gene>
    <name evidence="1" type="ORF">AVEN_165192_1</name>
</gene>
<dbReference type="EMBL" id="BGPR01000054">
    <property type="protein sequence ID" value="GBL87589.1"/>
    <property type="molecule type" value="Genomic_DNA"/>
</dbReference>
<protein>
    <submittedName>
        <fullName evidence="1">Uncharacterized protein</fullName>
    </submittedName>
</protein>
<comment type="caution">
    <text evidence="1">The sequence shown here is derived from an EMBL/GenBank/DDBJ whole genome shotgun (WGS) entry which is preliminary data.</text>
</comment>
<dbReference type="Proteomes" id="UP000499080">
    <property type="component" value="Unassembled WGS sequence"/>
</dbReference>
<proteinExistence type="predicted"/>
<reference evidence="1 2" key="1">
    <citation type="journal article" date="2019" name="Sci. Rep.">
        <title>Orb-weaving spider Araneus ventricosus genome elucidates the spidroin gene catalogue.</title>
        <authorList>
            <person name="Kono N."/>
            <person name="Nakamura H."/>
            <person name="Ohtoshi R."/>
            <person name="Moran D.A.P."/>
            <person name="Shinohara A."/>
            <person name="Yoshida Y."/>
            <person name="Fujiwara M."/>
            <person name="Mori M."/>
            <person name="Tomita M."/>
            <person name="Arakawa K."/>
        </authorList>
    </citation>
    <scope>NUCLEOTIDE SEQUENCE [LARGE SCALE GENOMIC DNA]</scope>
</reference>